<keyword evidence="7" id="KW-0282">Flagellum</keyword>
<sequence length="280" mass="30586">MRLNYNMPALTMNFIQKQALNRQSGNLLKISSGYKVITAKDNPGALVKSENIRMQIGGLQSATRNVQDGVSMLQSAEGGLQEITNMIQRVRQLTVQAGGVTNENDKKIIQNEIDETLNGINSMANNTEFNGLKLLGKNKNLTMPVGGNSGESVIIPQIDLTDGSESVISELYKIKTAQGKDILGDDNSDALEAIDSSLNTVLSLRSQYGALENRFQATYDNMQALTDSMTSADSSIRDCDIAEEMMNYSKESIIIQSSTAMIVQANKLPQDVLEVLRNIK</sequence>
<dbReference type="Gene3D" id="1.20.1330.10">
    <property type="entry name" value="f41 fragment of flagellin, N-terminal domain"/>
    <property type="match status" value="1"/>
</dbReference>
<evidence type="ECO:0000256" key="1">
    <source>
        <dbReference type="ARBA" id="ARBA00005709"/>
    </source>
</evidence>
<protein>
    <recommendedName>
        <fullName evidence="2 4">Flagellin</fullName>
    </recommendedName>
</protein>
<gene>
    <name evidence="7" type="ORF">BS101_07170</name>
</gene>
<evidence type="ECO:0000313" key="8">
    <source>
        <dbReference type="Proteomes" id="UP000184604"/>
    </source>
</evidence>
<evidence type="ECO:0000259" key="5">
    <source>
        <dbReference type="Pfam" id="PF00669"/>
    </source>
</evidence>
<keyword evidence="7" id="KW-0969">Cilium</keyword>
<comment type="similarity">
    <text evidence="1 4">Belongs to the bacterial flagellin family.</text>
</comment>
<dbReference type="OrthoDB" id="9796789at2"/>
<reference evidence="7 8" key="1">
    <citation type="submission" date="2016-12" db="EMBL/GenBank/DDBJ databases">
        <title>Complete genome sequence of Clostridium kluyveri JZZ isolated from the pit mud of a Chinese flavor liquor-making factory.</title>
        <authorList>
            <person name="Wang Y."/>
        </authorList>
    </citation>
    <scope>NUCLEOTIDE SEQUENCE [LARGE SCALE GENOMIC DNA]</scope>
    <source>
        <strain evidence="7 8">JZZ</strain>
    </source>
</reference>
<dbReference type="GO" id="GO:0005198">
    <property type="term" value="F:structural molecule activity"/>
    <property type="evidence" value="ECO:0007669"/>
    <property type="project" value="UniProtKB-UniRule"/>
</dbReference>
<dbReference type="EMBL" id="CP018335">
    <property type="protein sequence ID" value="APM38535.1"/>
    <property type="molecule type" value="Genomic_DNA"/>
</dbReference>
<dbReference type="Proteomes" id="UP000184604">
    <property type="component" value="Chromosome"/>
</dbReference>
<evidence type="ECO:0000256" key="3">
    <source>
        <dbReference type="ARBA" id="ARBA00023143"/>
    </source>
</evidence>
<keyword evidence="4" id="KW-0964">Secreted</keyword>
<evidence type="ECO:0000313" key="7">
    <source>
        <dbReference type="EMBL" id="APM38535.1"/>
    </source>
</evidence>
<dbReference type="GO" id="GO:0005576">
    <property type="term" value="C:extracellular region"/>
    <property type="evidence" value="ECO:0007669"/>
    <property type="project" value="UniProtKB-SubCell"/>
</dbReference>
<dbReference type="PANTHER" id="PTHR42792:SF2">
    <property type="entry name" value="FLAGELLIN"/>
    <property type="match status" value="1"/>
</dbReference>
<keyword evidence="7" id="KW-0966">Cell projection</keyword>
<dbReference type="SUPFAM" id="SSF64518">
    <property type="entry name" value="Phase 1 flagellin"/>
    <property type="match status" value="1"/>
</dbReference>
<evidence type="ECO:0000256" key="2">
    <source>
        <dbReference type="ARBA" id="ARBA00020110"/>
    </source>
</evidence>
<feature type="domain" description="Flagellin N-terminal" evidence="5">
    <location>
        <begin position="4"/>
        <end position="138"/>
    </location>
</feature>
<dbReference type="PRINTS" id="PR00207">
    <property type="entry name" value="FLAGELLIN"/>
</dbReference>
<proteinExistence type="inferred from homology"/>
<accession>A0A1L5F699</accession>
<dbReference type="InterPro" id="IPR001029">
    <property type="entry name" value="Flagellin_N"/>
</dbReference>
<dbReference type="GO" id="GO:0009288">
    <property type="term" value="C:bacterial-type flagellum"/>
    <property type="evidence" value="ECO:0007669"/>
    <property type="project" value="UniProtKB-SubCell"/>
</dbReference>
<dbReference type="Gene3D" id="6.10.10.10">
    <property type="entry name" value="Flagellar export chaperone, C-terminal domain"/>
    <property type="match status" value="1"/>
</dbReference>
<comment type="function">
    <text evidence="4">Flagellin is the subunit protein which polymerizes to form the filaments of bacterial flagella.</text>
</comment>
<dbReference type="InterPro" id="IPR042187">
    <property type="entry name" value="Flagellin_C_sub2"/>
</dbReference>
<feature type="domain" description="Flagellin C-terminal" evidence="6">
    <location>
        <begin position="191"/>
        <end position="276"/>
    </location>
</feature>
<dbReference type="Pfam" id="PF00700">
    <property type="entry name" value="Flagellin_C"/>
    <property type="match status" value="1"/>
</dbReference>
<dbReference type="Pfam" id="PF00669">
    <property type="entry name" value="Flagellin_N"/>
    <property type="match status" value="1"/>
</dbReference>
<dbReference type="InterPro" id="IPR046358">
    <property type="entry name" value="Flagellin_C"/>
</dbReference>
<comment type="subcellular location">
    <subcellularLocation>
        <location evidence="4">Secreted</location>
    </subcellularLocation>
    <subcellularLocation>
        <location evidence="4">Bacterial flagellum</location>
    </subcellularLocation>
</comment>
<dbReference type="AlphaFoldDB" id="A0A1L5F699"/>
<organism evidence="7 8">
    <name type="scientific">Clostridium kluyveri</name>
    <dbReference type="NCBI Taxonomy" id="1534"/>
    <lineage>
        <taxon>Bacteria</taxon>
        <taxon>Bacillati</taxon>
        <taxon>Bacillota</taxon>
        <taxon>Clostridia</taxon>
        <taxon>Eubacteriales</taxon>
        <taxon>Clostridiaceae</taxon>
        <taxon>Clostridium</taxon>
    </lineage>
</organism>
<name>A0A1L5F699_CLOKL</name>
<dbReference type="RefSeq" id="WP_073538205.1">
    <property type="nucleotide sequence ID" value="NZ_CP018335.1"/>
</dbReference>
<evidence type="ECO:0000259" key="6">
    <source>
        <dbReference type="Pfam" id="PF00700"/>
    </source>
</evidence>
<evidence type="ECO:0000256" key="4">
    <source>
        <dbReference type="RuleBase" id="RU362073"/>
    </source>
</evidence>
<dbReference type="InterPro" id="IPR001492">
    <property type="entry name" value="Flagellin"/>
</dbReference>
<dbReference type="PANTHER" id="PTHR42792">
    <property type="entry name" value="FLAGELLIN"/>
    <property type="match status" value="1"/>
</dbReference>
<keyword evidence="3 4" id="KW-0975">Bacterial flagellum</keyword>